<dbReference type="Pfam" id="PF15490">
    <property type="entry name" value="Ten1_2"/>
    <property type="match status" value="1"/>
</dbReference>
<dbReference type="AlphaFoldDB" id="A0A8C4QR15"/>
<evidence type="ECO:0000256" key="1">
    <source>
        <dbReference type="SAM" id="SignalP"/>
    </source>
</evidence>
<organism evidence="2 3">
    <name type="scientific">Eptatretus burgeri</name>
    <name type="common">Inshore hagfish</name>
    <dbReference type="NCBI Taxonomy" id="7764"/>
    <lineage>
        <taxon>Eukaryota</taxon>
        <taxon>Metazoa</taxon>
        <taxon>Chordata</taxon>
        <taxon>Craniata</taxon>
        <taxon>Vertebrata</taxon>
        <taxon>Cyclostomata</taxon>
        <taxon>Myxini</taxon>
        <taxon>Myxiniformes</taxon>
        <taxon>Myxinidae</taxon>
        <taxon>Eptatretinae</taxon>
        <taxon>Eptatretus</taxon>
    </lineage>
</organism>
<evidence type="ECO:0008006" key="4">
    <source>
        <dbReference type="Google" id="ProtNLM"/>
    </source>
</evidence>
<dbReference type="GO" id="GO:0042162">
    <property type="term" value="F:telomeric DNA binding"/>
    <property type="evidence" value="ECO:0007669"/>
    <property type="project" value="TreeGrafter"/>
</dbReference>
<dbReference type="GO" id="GO:0010521">
    <property type="term" value="F:telomerase inhibitor activity"/>
    <property type="evidence" value="ECO:0007669"/>
    <property type="project" value="TreeGrafter"/>
</dbReference>
<protein>
    <recommendedName>
        <fullName evidence="4">Dirigent protein</fullName>
    </recommendedName>
</protein>
<dbReference type="Gene3D" id="2.40.50.140">
    <property type="entry name" value="Nucleic acid-binding proteins"/>
    <property type="match status" value="1"/>
</dbReference>
<accession>A0A8C4QR15</accession>
<dbReference type="GO" id="GO:0032211">
    <property type="term" value="P:negative regulation of telomere maintenance via telomerase"/>
    <property type="evidence" value="ECO:0007669"/>
    <property type="project" value="TreeGrafter"/>
</dbReference>
<dbReference type="Ensembl" id="ENSEBUT00000019898.1">
    <property type="protein sequence ID" value="ENSEBUP00000019322.1"/>
    <property type="gene ID" value="ENSEBUG00000012029.1"/>
</dbReference>
<dbReference type="PANTHER" id="PTHR33905:SF1">
    <property type="entry name" value="CST COMPLEX SUBUNIT TEN1"/>
    <property type="match status" value="1"/>
</dbReference>
<evidence type="ECO:0000313" key="2">
    <source>
        <dbReference type="Ensembl" id="ENSEBUP00000019322.1"/>
    </source>
</evidence>
<dbReference type="Proteomes" id="UP000694388">
    <property type="component" value="Unplaced"/>
</dbReference>
<dbReference type="InterPro" id="IPR012340">
    <property type="entry name" value="NA-bd_OB-fold"/>
</dbReference>
<sequence>MAFGLPAAAVWRFLWELSDTFTVSTVEAGENGDQAASVQSVRTYGRLASYNAQASRAILYMSRHGTTHSLKVNTTLVEPFAAHNGSFYLFLGELEKHEGMFSNGSVNFPGVLASMSIGTQNFSFRRYPEGTSGCRGSFIGKEYSP</sequence>
<dbReference type="GO" id="GO:1990879">
    <property type="term" value="C:CST complex"/>
    <property type="evidence" value="ECO:0007669"/>
    <property type="project" value="InterPro"/>
</dbReference>
<dbReference type="InterPro" id="IPR029146">
    <property type="entry name" value="Ten1_animal_plant"/>
</dbReference>
<keyword evidence="3" id="KW-1185">Reference proteome</keyword>
<name>A0A8C4QR15_EPTBU</name>
<feature type="chain" id="PRO_5034066838" description="Dirigent protein" evidence="1">
    <location>
        <begin position="29"/>
        <end position="145"/>
    </location>
</feature>
<proteinExistence type="predicted"/>
<dbReference type="PANTHER" id="PTHR33905">
    <property type="entry name" value="CST COMPLEX SUBUNIT TEN1"/>
    <property type="match status" value="1"/>
</dbReference>
<feature type="signal peptide" evidence="1">
    <location>
        <begin position="1"/>
        <end position="28"/>
    </location>
</feature>
<dbReference type="GO" id="GO:0003697">
    <property type="term" value="F:single-stranded DNA binding"/>
    <property type="evidence" value="ECO:0007669"/>
    <property type="project" value="InterPro"/>
</dbReference>
<reference evidence="2" key="2">
    <citation type="submission" date="2025-09" db="UniProtKB">
        <authorList>
            <consortium name="Ensembl"/>
        </authorList>
    </citation>
    <scope>IDENTIFICATION</scope>
</reference>
<dbReference type="GeneTree" id="ENSGT00990000206930"/>
<evidence type="ECO:0000313" key="3">
    <source>
        <dbReference type="Proteomes" id="UP000694388"/>
    </source>
</evidence>
<reference evidence="2" key="1">
    <citation type="submission" date="2025-08" db="UniProtKB">
        <authorList>
            <consortium name="Ensembl"/>
        </authorList>
    </citation>
    <scope>IDENTIFICATION</scope>
</reference>
<keyword evidence="1" id="KW-0732">Signal</keyword>